<accession>A0ABV0MBW5</accession>
<comment type="caution">
    <text evidence="1">The sequence shown here is derived from an EMBL/GenBank/DDBJ whole genome shotgun (WGS) entry which is preliminary data.</text>
</comment>
<dbReference type="Proteomes" id="UP001496627">
    <property type="component" value="Unassembled WGS sequence"/>
</dbReference>
<evidence type="ECO:0000313" key="1">
    <source>
        <dbReference type="EMBL" id="MEQ1409381.1"/>
    </source>
</evidence>
<evidence type="ECO:0000313" key="2">
    <source>
        <dbReference type="Proteomes" id="UP001496627"/>
    </source>
</evidence>
<name>A0ABV0MBW5_9HYPH</name>
<protein>
    <submittedName>
        <fullName evidence="1">Uncharacterized protein</fullName>
    </submittedName>
</protein>
<dbReference type="EMBL" id="JBEAAL010000042">
    <property type="protein sequence ID" value="MEQ1409381.1"/>
    <property type="molecule type" value="Genomic_DNA"/>
</dbReference>
<gene>
    <name evidence="1" type="ORF">ABK249_31235</name>
</gene>
<organism evidence="1 2">
    <name type="scientific">Neorhizobium phenanthreniclasticum</name>
    <dbReference type="NCBI Taxonomy" id="3157917"/>
    <lineage>
        <taxon>Bacteria</taxon>
        <taxon>Pseudomonadati</taxon>
        <taxon>Pseudomonadota</taxon>
        <taxon>Alphaproteobacteria</taxon>
        <taxon>Hyphomicrobiales</taxon>
        <taxon>Rhizobiaceae</taxon>
        <taxon>Rhizobium/Agrobacterium group</taxon>
        <taxon>Neorhizobium</taxon>
    </lineage>
</organism>
<sequence>MQDLIESAVKVGWDDKEVLASIIEVADNLMLAAGANAEVEALLQGLKRKLE</sequence>
<proteinExistence type="predicted"/>
<dbReference type="RefSeq" id="WP_227702628.1">
    <property type="nucleotide sequence ID" value="NZ_JBEAAL010000042.1"/>
</dbReference>
<reference evidence="1 2" key="1">
    <citation type="submission" date="2024-05" db="EMBL/GenBank/DDBJ databases">
        <title>Neorhizobium sp. Rsf11, a plant growth promoting and heavy metal resistant PAH-degrader.</title>
        <authorList>
            <person name="Golubev S.N."/>
            <person name="Muratova A.Y."/>
            <person name="Markelova M.I."/>
        </authorList>
    </citation>
    <scope>NUCLEOTIDE SEQUENCE [LARGE SCALE GENOMIC DNA]</scope>
    <source>
        <strain evidence="1 2">Rsf11</strain>
    </source>
</reference>
<keyword evidence="2" id="KW-1185">Reference proteome</keyword>